<name>A0A158JLI7_9BURK</name>
<proteinExistence type="predicted"/>
<keyword evidence="3" id="KW-1185">Reference proteome</keyword>
<evidence type="ECO:0000313" key="2">
    <source>
        <dbReference type="EMBL" id="SAL69343.1"/>
    </source>
</evidence>
<dbReference type="InterPro" id="IPR027383">
    <property type="entry name" value="Znf_put"/>
</dbReference>
<feature type="domain" description="Putative zinc-finger" evidence="1">
    <location>
        <begin position="5"/>
        <end position="39"/>
    </location>
</feature>
<evidence type="ECO:0000313" key="3">
    <source>
        <dbReference type="Proteomes" id="UP000054770"/>
    </source>
</evidence>
<dbReference type="AlphaFoldDB" id="A0A158JLI7"/>
<evidence type="ECO:0000259" key="1">
    <source>
        <dbReference type="Pfam" id="PF13490"/>
    </source>
</evidence>
<dbReference type="Proteomes" id="UP000054770">
    <property type="component" value="Unassembled WGS sequence"/>
</dbReference>
<accession>A0A158JLI7</accession>
<dbReference type="EMBL" id="FCON02000043">
    <property type="protein sequence ID" value="SAL69343.1"/>
    <property type="molecule type" value="Genomic_DNA"/>
</dbReference>
<organism evidence="2 3">
    <name type="scientific">Caballeronia choica</name>
    <dbReference type="NCBI Taxonomy" id="326476"/>
    <lineage>
        <taxon>Bacteria</taxon>
        <taxon>Pseudomonadati</taxon>
        <taxon>Pseudomonadota</taxon>
        <taxon>Betaproteobacteria</taxon>
        <taxon>Burkholderiales</taxon>
        <taxon>Burkholderiaceae</taxon>
        <taxon>Caballeronia</taxon>
    </lineage>
</organism>
<protein>
    <recommendedName>
        <fullName evidence="1">Putative zinc-finger domain-containing protein</fullName>
    </recommendedName>
</protein>
<dbReference type="OrthoDB" id="8374021at2"/>
<dbReference type="RefSeq" id="WP_087646020.1">
    <property type="nucleotide sequence ID" value="NZ_FCON02000043.1"/>
</dbReference>
<comment type="caution">
    <text evidence="2">The sequence shown here is derived from an EMBL/GenBank/DDBJ whole genome shotgun (WGS) entry which is preliminary data.</text>
</comment>
<reference evidence="2" key="1">
    <citation type="submission" date="2016-01" db="EMBL/GenBank/DDBJ databases">
        <authorList>
            <person name="Peeters C."/>
        </authorList>
    </citation>
    <scope>NUCLEOTIDE SEQUENCE [LARGE SCALE GENOMIC DNA]</scope>
    <source>
        <strain evidence="2">LMG 22940</strain>
    </source>
</reference>
<dbReference type="Pfam" id="PF13490">
    <property type="entry name" value="zf-HC2"/>
    <property type="match status" value="1"/>
</dbReference>
<sequence length="67" mass="7854">MLLTCKEATQLMSNDMDQRTTLHERNRIRLHLITCSGCRNYRRDLQVLRRACRSMVERTLDGEASGE</sequence>
<gene>
    <name evidence="2" type="ORF">AWB68_03937</name>
</gene>